<sequence>MHNLKKETDVKIPLQPQETSVEEKDEVKTDSEAQESDCCKALREKTNTLSVQMSELSIKIDDLQLHNKPEHIEAALYNFSRELDNQLASLKAIQNLQSEEFQQKILEKDEMRLQLLDNLKKQEQSHLQEMEQLKVQLEAKDKQCLELEQQIENYKNNNDINSACPICFEPWNSSTNHRLASLRCGHLFGDSCLRNCLQRLAECPQCRCTASSHDIRYLYGRPL</sequence>
<keyword evidence="7" id="KW-1185">Reference proteome</keyword>
<dbReference type="Pfam" id="PF13639">
    <property type="entry name" value="zf-RING_2"/>
    <property type="match status" value="1"/>
</dbReference>
<dbReference type="GO" id="GO:0036297">
    <property type="term" value="P:interstrand cross-link repair"/>
    <property type="evidence" value="ECO:0007669"/>
    <property type="project" value="InterPro"/>
</dbReference>
<keyword evidence="2" id="KW-0862">Zinc</keyword>
<dbReference type="GO" id="GO:0004842">
    <property type="term" value="F:ubiquitin-protein transferase activity"/>
    <property type="evidence" value="ECO:0007669"/>
    <property type="project" value="InterPro"/>
</dbReference>
<keyword evidence="1 3" id="KW-0479">Metal-binding</keyword>
<dbReference type="RefSeq" id="XP_023160190.2">
    <property type="nucleotide sequence ID" value="XM_023304422.2"/>
</dbReference>
<dbReference type="OrthoDB" id="5600418at2759"/>
<feature type="coiled-coil region" evidence="4">
    <location>
        <begin position="113"/>
        <end position="157"/>
    </location>
</feature>
<evidence type="ECO:0000256" key="3">
    <source>
        <dbReference type="PROSITE-ProRule" id="PRU00175"/>
    </source>
</evidence>
<evidence type="ECO:0000259" key="6">
    <source>
        <dbReference type="PROSITE" id="PS50089"/>
    </source>
</evidence>
<evidence type="ECO:0000313" key="7">
    <source>
        <dbReference type="Proteomes" id="UP000504633"/>
    </source>
</evidence>
<feature type="compositionally biased region" description="Basic and acidic residues" evidence="5">
    <location>
        <begin position="21"/>
        <end position="35"/>
    </location>
</feature>
<dbReference type="PANTHER" id="PTHR16047:SF7">
    <property type="entry name" value="E3 UBIQUITIN-PROTEIN LIGASE RFWD3"/>
    <property type="match status" value="1"/>
</dbReference>
<evidence type="ECO:0000313" key="9">
    <source>
        <dbReference type="RefSeq" id="XP_023160192.2"/>
    </source>
</evidence>
<dbReference type="GeneID" id="111592313"/>
<dbReference type="GO" id="GO:0016567">
    <property type="term" value="P:protein ubiquitination"/>
    <property type="evidence" value="ECO:0007669"/>
    <property type="project" value="InterPro"/>
</dbReference>
<accession>A0A6J1L5R7</accession>
<dbReference type="Proteomes" id="UP000504633">
    <property type="component" value="Unplaced"/>
</dbReference>
<dbReference type="Gene3D" id="3.30.40.10">
    <property type="entry name" value="Zinc/RING finger domain, C3HC4 (zinc finger)"/>
    <property type="match status" value="1"/>
</dbReference>
<protein>
    <submittedName>
        <fullName evidence="8 9">E3 ubiquitin-protein ligase RFWD3-like</fullName>
    </submittedName>
</protein>
<dbReference type="SMART" id="SM00184">
    <property type="entry name" value="RING"/>
    <property type="match status" value="1"/>
</dbReference>
<dbReference type="PANTHER" id="PTHR16047">
    <property type="entry name" value="RFWD3 PROTEIN"/>
    <property type="match status" value="1"/>
</dbReference>
<evidence type="ECO:0000256" key="4">
    <source>
        <dbReference type="SAM" id="Coils"/>
    </source>
</evidence>
<dbReference type="GO" id="GO:0005634">
    <property type="term" value="C:nucleus"/>
    <property type="evidence" value="ECO:0007669"/>
    <property type="project" value="InterPro"/>
</dbReference>
<proteinExistence type="predicted"/>
<name>A0A6J1L5R7_DROHY</name>
<dbReference type="InterPro" id="IPR001841">
    <property type="entry name" value="Znf_RING"/>
</dbReference>
<dbReference type="InterPro" id="IPR013083">
    <property type="entry name" value="Znf_RING/FYVE/PHD"/>
</dbReference>
<keyword evidence="1 3" id="KW-0863">Zinc-finger</keyword>
<feature type="domain" description="RING-type" evidence="6">
    <location>
        <begin position="164"/>
        <end position="207"/>
    </location>
</feature>
<evidence type="ECO:0000256" key="1">
    <source>
        <dbReference type="ARBA" id="ARBA00022771"/>
    </source>
</evidence>
<dbReference type="InterPro" id="IPR037381">
    <property type="entry name" value="RFWD3"/>
</dbReference>
<dbReference type="GO" id="GO:0008270">
    <property type="term" value="F:zinc ion binding"/>
    <property type="evidence" value="ECO:0007669"/>
    <property type="project" value="UniProtKB-KW"/>
</dbReference>
<gene>
    <name evidence="8 9" type="primary">LOC111592313</name>
</gene>
<organism evidence="7 8">
    <name type="scientific">Drosophila hydei</name>
    <name type="common">Fruit fly</name>
    <dbReference type="NCBI Taxonomy" id="7224"/>
    <lineage>
        <taxon>Eukaryota</taxon>
        <taxon>Metazoa</taxon>
        <taxon>Ecdysozoa</taxon>
        <taxon>Arthropoda</taxon>
        <taxon>Hexapoda</taxon>
        <taxon>Insecta</taxon>
        <taxon>Pterygota</taxon>
        <taxon>Neoptera</taxon>
        <taxon>Endopterygota</taxon>
        <taxon>Diptera</taxon>
        <taxon>Brachycera</taxon>
        <taxon>Muscomorpha</taxon>
        <taxon>Ephydroidea</taxon>
        <taxon>Drosophilidae</taxon>
        <taxon>Drosophila</taxon>
    </lineage>
</organism>
<evidence type="ECO:0000256" key="2">
    <source>
        <dbReference type="ARBA" id="ARBA00022833"/>
    </source>
</evidence>
<dbReference type="AlphaFoldDB" id="A0A6J1L5R7"/>
<dbReference type="OMA" id="VECCKAI"/>
<evidence type="ECO:0000313" key="8">
    <source>
        <dbReference type="RefSeq" id="XP_023160190.2"/>
    </source>
</evidence>
<dbReference type="PROSITE" id="PS50089">
    <property type="entry name" value="ZF_RING_2"/>
    <property type="match status" value="1"/>
</dbReference>
<dbReference type="KEGG" id="dhe:111592313"/>
<feature type="region of interest" description="Disordered" evidence="5">
    <location>
        <begin position="1"/>
        <end position="35"/>
    </location>
</feature>
<evidence type="ECO:0000256" key="5">
    <source>
        <dbReference type="SAM" id="MobiDB-lite"/>
    </source>
</evidence>
<reference evidence="8 9" key="1">
    <citation type="submission" date="2025-04" db="UniProtKB">
        <authorList>
            <consortium name="RefSeq"/>
        </authorList>
    </citation>
    <scope>IDENTIFICATION</scope>
    <source>
        <strain evidence="8 9">15085-1641.00</strain>
        <tissue evidence="8 9">Whole body</tissue>
    </source>
</reference>
<keyword evidence="4" id="KW-0175">Coiled coil</keyword>
<dbReference type="SUPFAM" id="SSF57850">
    <property type="entry name" value="RING/U-box"/>
    <property type="match status" value="1"/>
</dbReference>
<feature type="compositionally biased region" description="Basic and acidic residues" evidence="5">
    <location>
        <begin position="1"/>
        <end position="10"/>
    </location>
</feature>
<dbReference type="RefSeq" id="XP_023160192.2">
    <property type="nucleotide sequence ID" value="XM_023304424.2"/>
</dbReference>